<feature type="transmembrane region" description="Helical" evidence="7">
    <location>
        <begin position="140"/>
        <end position="163"/>
    </location>
</feature>
<keyword evidence="6 7" id="KW-0472">Membrane</keyword>
<feature type="transmembrane region" description="Helical" evidence="7">
    <location>
        <begin position="345"/>
        <end position="366"/>
    </location>
</feature>
<reference evidence="9 10" key="1">
    <citation type="journal article" date="2016" name="Nat. Commun.">
        <title>Thousands of microbial genomes shed light on interconnected biogeochemical processes in an aquifer system.</title>
        <authorList>
            <person name="Anantharaman K."/>
            <person name="Brown C.T."/>
            <person name="Hug L.A."/>
            <person name="Sharon I."/>
            <person name="Castelle C.J."/>
            <person name="Probst A.J."/>
            <person name="Thomas B.C."/>
            <person name="Singh A."/>
            <person name="Wilkins M.J."/>
            <person name="Karaoz U."/>
            <person name="Brodie E.L."/>
            <person name="Williams K.H."/>
            <person name="Hubbard S.S."/>
            <person name="Banfield J.F."/>
        </authorList>
    </citation>
    <scope>NUCLEOTIDE SEQUENCE [LARGE SCALE GENOMIC DNA]</scope>
</reference>
<sequence>MTGRKKLFTPLEKKGILSLSLIFFFRMFGLFLILPVFSVLASEELTGATPVLVGLALGGYGLTAALLQIPFGAWSDRIGRKPVLTIGLLLYVAGSILAALVTDIHWMIVARLLQGAGAVSAPIFALIADLTRPEVRARANAFLGGSVGMSFGIAMFLGPLLGASIGLSGIFWVIASMASAGLVLLWLVVPDSDHVPAKATQKLPVLVKEVLQIPALRTINLGALVCSMGLSATFFMLPLMLKANGWEKADWWKIYLTMLIAGALTMVPAAIFAEVKNKFREVMSLGVLVILSSFGLMAWARIEGSFPIFMVAVYLFFMGFNVFEPLFPSLVTRLTTEQTKGTASGVYNFSQFLGQFLGGVLAGLLYLNPLPFLPLALIFLTLIFLWRCLQFKNPQPRIKEEASLDQETQADPA</sequence>
<dbReference type="InterPro" id="IPR020846">
    <property type="entry name" value="MFS_dom"/>
</dbReference>
<dbReference type="InterPro" id="IPR011701">
    <property type="entry name" value="MFS"/>
</dbReference>
<dbReference type="Gene3D" id="1.20.1250.20">
    <property type="entry name" value="MFS general substrate transporter like domains"/>
    <property type="match status" value="1"/>
</dbReference>
<dbReference type="EMBL" id="MFNE01000043">
    <property type="protein sequence ID" value="OGG94012.1"/>
    <property type="molecule type" value="Genomic_DNA"/>
</dbReference>
<dbReference type="InterPro" id="IPR050171">
    <property type="entry name" value="MFS_Transporters"/>
</dbReference>
<dbReference type="CDD" id="cd17472">
    <property type="entry name" value="MFS_YajR_like"/>
    <property type="match status" value="1"/>
</dbReference>
<keyword evidence="4 7" id="KW-0812">Transmembrane</keyword>
<keyword evidence="3" id="KW-1003">Cell membrane</keyword>
<evidence type="ECO:0000259" key="8">
    <source>
        <dbReference type="PROSITE" id="PS50850"/>
    </source>
</evidence>
<dbReference type="Pfam" id="PF07690">
    <property type="entry name" value="MFS_1"/>
    <property type="match status" value="1"/>
</dbReference>
<feature type="transmembrane region" description="Helical" evidence="7">
    <location>
        <begin position="372"/>
        <end position="389"/>
    </location>
</feature>
<evidence type="ECO:0000256" key="7">
    <source>
        <dbReference type="SAM" id="Phobius"/>
    </source>
</evidence>
<dbReference type="STRING" id="1817772.A2527_09155"/>
<accession>A0A1F6G7D6</accession>
<proteinExistence type="predicted"/>
<gene>
    <name evidence="9" type="ORF">A2527_09155</name>
</gene>
<dbReference type="PROSITE" id="PS50850">
    <property type="entry name" value="MFS"/>
    <property type="match status" value="1"/>
</dbReference>
<evidence type="ECO:0000256" key="5">
    <source>
        <dbReference type="ARBA" id="ARBA00022989"/>
    </source>
</evidence>
<dbReference type="PANTHER" id="PTHR23517">
    <property type="entry name" value="RESISTANCE PROTEIN MDTM, PUTATIVE-RELATED-RELATED"/>
    <property type="match status" value="1"/>
</dbReference>
<dbReference type="SUPFAM" id="SSF103473">
    <property type="entry name" value="MFS general substrate transporter"/>
    <property type="match status" value="1"/>
</dbReference>
<dbReference type="GO" id="GO:0005886">
    <property type="term" value="C:plasma membrane"/>
    <property type="evidence" value="ECO:0007669"/>
    <property type="project" value="UniProtKB-SubCell"/>
</dbReference>
<evidence type="ECO:0000256" key="4">
    <source>
        <dbReference type="ARBA" id="ARBA00022692"/>
    </source>
</evidence>
<dbReference type="PANTHER" id="PTHR23517:SF2">
    <property type="entry name" value="MULTIDRUG RESISTANCE PROTEIN MDTH"/>
    <property type="match status" value="1"/>
</dbReference>
<dbReference type="Proteomes" id="UP000178449">
    <property type="component" value="Unassembled WGS sequence"/>
</dbReference>
<feature type="transmembrane region" description="Helical" evidence="7">
    <location>
        <begin position="83"/>
        <end position="102"/>
    </location>
</feature>
<evidence type="ECO:0000256" key="6">
    <source>
        <dbReference type="ARBA" id="ARBA00023136"/>
    </source>
</evidence>
<feature type="transmembrane region" description="Helical" evidence="7">
    <location>
        <begin position="221"/>
        <end position="240"/>
    </location>
</feature>
<feature type="transmembrane region" description="Helical" evidence="7">
    <location>
        <begin position="108"/>
        <end position="128"/>
    </location>
</feature>
<dbReference type="AlphaFoldDB" id="A0A1F6G7D6"/>
<feature type="domain" description="Major facilitator superfamily (MFS) profile" evidence="8">
    <location>
        <begin position="15"/>
        <end position="393"/>
    </location>
</feature>
<evidence type="ECO:0000313" key="10">
    <source>
        <dbReference type="Proteomes" id="UP000178449"/>
    </source>
</evidence>
<dbReference type="InterPro" id="IPR001958">
    <property type="entry name" value="Tet-R_TetA/multi-R_MdtG-like"/>
</dbReference>
<dbReference type="InterPro" id="IPR036259">
    <property type="entry name" value="MFS_trans_sf"/>
</dbReference>
<feature type="transmembrane region" description="Helical" evidence="7">
    <location>
        <begin position="252"/>
        <end position="275"/>
    </location>
</feature>
<feature type="transmembrane region" description="Helical" evidence="7">
    <location>
        <begin position="169"/>
        <end position="189"/>
    </location>
</feature>
<dbReference type="PRINTS" id="PR01035">
    <property type="entry name" value="TCRTETA"/>
</dbReference>
<evidence type="ECO:0000256" key="3">
    <source>
        <dbReference type="ARBA" id="ARBA00022475"/>
    </source>
</evidence>
<evidence type="ECO:0000313" key="9">
    <source>
        <dbReference type="EMBL" id="OGG94012.1"/>
    </source>
</evidence>
<name>A0A1F6G7D6_9PROT</name>
<comment type="subcellular location">
    <subcellularLocation>
        <location evidence="1">Cell membrane</location>
        <topology evidence="1">Multi-pass membrane protein</topology>
    </subcellularLocation>
</comment>
<feature type="transmembrane region" description="Helical" evidence="7">
    <location>
        <begin position="282"/>
        <end position="300"/>
    </location>
</feature>
<organism evidence="9 10">
    <name type="scientific">Candidatus Lambdaproteobacteria bacterium RIFOXYD2_FULL_50_16</name>
    <dbReference type="NCBI Taxonomy" id="1817772"/>
    <lineage>
        <taxon>Bacteria</taxon>
        <taxon>Pseudomonadati</taxon>
        <taxon>Pseudomonadota</taxon>
        <taxon>Candidatus Lambdaproteobacteria</taxon>
    </lineage>
</organism>
<keyword evidence="2" id="KW-0813">Transport</keyword>
<feature type="transmembrane region" description="Helical" evidence="7">
    <location>
        <begin position="47"/>
        <end position="71"/>
    </location>
</feature>
<protein>
    <submittedName>
        <fullName evidence="9">MFS transporter</fullName>
    </submittedName>
</protein>
<evidence type="ECO:0000256" key="2">
    <source>
        <dbReference type="ARBA" id="ARBA00022448"/>
    </source>
</evidence>
<keyword evidence="5 7" id="KW-1133">Transmembrane helix</keyword>
<comment type="caution">
    <text evidence="9">The sequence shown here is derived from an EMBL/GenBank/DDBJ whole genome shotgun (WGS) entry which is preliminary data.</text>
</comment>
<dbReference type="GO" id="GO:0022857">
    <property type="term" value="F:transmembrane transporter activity"/>
    <property type="evidence" value="ECO:0007669"/>
    <property type="project" value="InterPro"/>
</dbReference>
<feature type="transmembrane region" description="Helical" evidence="7">
    <location>
        <begin position="21"/>
        <end position="41"/>
    </location>
</feature>
<feature type="transmembrane region" description="Helical" evidence="7">
    <location>
        <begin position="306"/>
        <end position="324"/>
    </location>
</feature>
<evidence type="ECO:0000256" key="1">
    <source>
        <dbReference type="ARBA" id="ARBA00004651"/>
    </source>
</evidence>